<dbReference type="AlphaFoldDB" id="A0A0A9AK29"/>
<reference evidence="1" key="1">
    <citation type="submission" date="2014-09" db="EMBL/GenBank/DDBJ databases">
        <authorList>
            <person name="Magalhaes I.L.F."/>
            <person name="Oliveira U."/>
            <person name="Santos F.R."/>
            <person name="Vidigal T.H.D.A."/>
            <person name="Brescovit A.D."/>
            <person name="Santos A.J."/>
        </authorList>
    </citation>
    <scope>NUCLEOTIDE SEQUENCE</scope>
    <source>
        <tissue evidence="1">Shoot tissue taken approximately 20 cm above the soil surface</tissue>
    </source>
</reference>
<organism evidence="1">
    <name type="scientific">Arundo donax</name>
    <name type="common">Giant reed</name>
    <name type="synonym">Donax arundinaceus</name>
    <dbReference type="NCBI Taxonomy" id="35708"/>
    <lineage>
        <taxon>Eukaryota</taxon>
        <taxon>Viridiplantae</taxon>
        <taxon>Streptophyta</taxon>
        <taxon>Embryophyta</taxon>
        <taxon>Tracheophyta</taxon>
        <taxon>Spermatophyta</taxon>
        <taxon>Magnoliopsida</taxon>
        <taxon>Liliopsida</taxon>
        <taxon>Poales</taxon>
        <taxon>Poaceae</taxon>
        <taxon>PACMAD clade</taxon>
        <taxon>Arundinoideae</taxon>
        <taxon>Arundineae</taxon>
        <taxon>Arundo</taxon>
    </lineage>
</organism>
<accession>A0A0A9AK29</accession>
<evidence type="ECO:0000313" key="1">
    <source>
        <dbReference type="EMBL" id="JAD52039.1"/>
    </source>
</evidence>
<name>A0A0A9AK29_ARUDO</name>
<dbReference type="EMBL" id="GBRH01245856">
    <property type="protein sequence ID" value="JAD52039.1"/>
    <property type="molecule type" value="Transcribed_RNA"/>
</dbReference>
<proteinExistence type="predicted"/>
<protein>
    <submittedName>
        <fullName evidence="1">Uncharacterized protein</fullName>
    </submittedName>
</protein>
<reference evidence="1" key="2">
    <citation type="journal article" date="2015" name="Data Brief">
        <title>Shoot transcriptome of the giant reed, Arundo donax.</title>
        <authorList>
            <person name="Barrero R.A."/>
            <person name="Guerrero F.D."/>
            <person name="Moolhuijzen P."/>
            <person name="Goolsby J.A."/>
            <person name="Tidwell J."/>
            <person name="Bellgard S.E."/>
            <person name="Bellgard M.I."/>
        </authorList>
    </citation>
    <scope>NUCLEOTIDE SEQUENCE</scope>
    <source>
        <tissue evidence="1">Shoot tissue taken approximately 20 cm above the soil surface</tissue>
    </source>
</reference>
<sequence length="17" mass="1979">MFAVQFNLYLSSCRGSR</sequence>